<dbReference type="GO" id="GO:0003676">
    <property type="term" value="F:nucleic acid binding"/>
    <property type="evidence" value="ECO:0007669"/>
    <property type="project" value="InterPro"/>
</dbReference>
<feature type="region of interest" description="Disordered" evidence="4">
    <location>
        <begin position="1"/>
        <end position="31"/>
    </location>
</feature>
<dbReference type="GO" id="GO:0005634">
    <property type="term" value="C:nucleus"/>
    <property type="evidence" value="ECO:0007669"/>
    <property type="project" value="TreeGrafter"/>
</dbReference>
<feature type="compositionally biased region" description="Polar residues" evidence="4">
    <location>
        <begin position="9"/>
        <end position="22"/>
    </location>
</feature>
<accession>A0A8B7P5F5</accession>
<dbReference type="SUPFAM" id="SSF53098">
    <property type="entry name" value="Ribonuclease H-like"/>
    <property type="match status" value="1"/>
</dbReference>
<keyword evidence="3" id="KW-0269">Exonuclease</keyword>
<dbReference type="RefSeq" id="XP_018021369.1">
    <property type="nucleotide sequence ID" value="XM_018165880.2"/>
</dbReference>
<keyword evidence="1" id="KW-0540">Nuclease</keyword>
<dbReference type="KEGG" id="hazt:108677628"/>
<sequence length="682" mass="77586">MFKRKKSLDNSTSLTNNKNLRNSPRKWVDHDGPTIQGPEAMLCEAGMAAQLAIPPSDRTPLLLSDLRTQFHWASLEGHYDPYKHIWCSLTQKPERAAVVIIEGISIETFKSLSIERKKVKLHLERLRNAQKTSPEHVFCDLCFNCHEKGRSFDCRPDPFNLPTHCLNSCIRALLPRCQINFQIKLEMVAPSKYKKTVLQELFLIRCPSSVSAAIKSGSMHKPATLVELEPITVQREQKSDEKSWSAPAESQEGAEPDMFRDNNVVPDYVVLMKHHGITKTAECLKKSAKWLKRRKNLCTPLPDKFDRRKLLMTWKNFEKRYLRPAVPSNDVCSDGSYSRPPVISTKDQYARVTPDSPMFGLDCEFVYVRREDGEVVNALGSICLVNEYGAEVYHTLVKPTDPIVNYCTAWSGLTEEKLSSVITTLADVQEKIRKHLPPDAILVGHSIDNDLKVMHMFHPYIIDTSIVYNLSGNHKPAKLKTLAKQFLDKEIQSSTRLGHDASEDAAASLELVQLKLQRDIKFGDASFGWCEEILPEHNFFYNMFEYLHELRGRDFGYKNGSSIITTSSLEKKVRRAMKGTPECYNFKVYDSNQEIFDAVNENKSLLPNRSVIHLQTDPRLSSTKVRDRIAVFDDLDRLIHLIWEAVGGKAFVAVIFGGSMNNSEEALSNGIYMASTKRFFYG</sequence>
<proteinExistence type="predicted"/>
<dbReference type="OrthoDB" id="206335at2759"/>
<protein>
    <submittedName>
        <fullName evidence="7">Uncharacterized protein LOC108677628 isoform X1</fullName>
    </submittedName>
</protein>
<evidence type="ECO:0000256" key="2">
    <source>
        <dbReference type="ARBA" id="ARBA00022801"/>
    </source>
</evidence>
<feature type="region of interest" description="Disordered" evidence="4">
    <location>
        <begin position="236"/>
        <end position="257"/>
    </location>
</feature>
<dbReference type="PANTHER" id="PTHR12801:SF82">
    <property type="entry name" value="RNA EXONUCLEASE 5"/>
    <property type="match status" value="1"/>
</dbReference>
<dbReference type="Gene3D" id="3.30.420.10">
    <property type="entry name" value="Ribonuclease H-like superfamily/Ribonuclease H"/>
    <property type="match status" value="1"/>
</dbReference>
<name>A0A8B7P5F5_HYAAZ</name>
<evidence type="ECO:0000256" key="3">
    <source>
        <dbReference type="ARBA" id="ARBA00022839"/>
    </source>
</evidence>
<organism evidence="6 7">
    <name type="scientific">Hyalella azteca</name>
    <name type="common">Amphipod</name>
    <dbReference type="NCBI Taxonomy" id="294128"/>
    <lineage>
        <taxon>Eukaryota</taxon>
        <taxon>Metazoa</taxon>
        <taxon>Ecdysozoa</taxon>
        <taxon>Arthropoda</taxon>
        <taxon>Crustacea</taxon>
        <taxon>Multicrustacea</taxon>
        <taxon>Malacostraca</taxon>
        <taxon>Eumalacostraca</taxon>
        <taxon>Peracarida</taxon>
        <taxon>Amphipoda</taxon>
        <taxon>Senticaudata</taxon>
        <taxon>Talitrida</taxon>
        <taxon>Talitroidea</taxon>
        <taxon>Hyalellidae</taxon>
        <taxon>Hyalella</taxon>
    </lineage>
</organism>
<dbReference type="InterPro" id="IPR036397">
    <property type="entry name" value="RNaseH_sf"/>
</dbReference>
<evidence type="ECO:0000256" key="1">
    <source>
        <dbReference type="ARBA" id="ARBA00022722"/>
    </source>
</evidence>
<dbReference type="InterPro" id="IPR034922">
    <property type="entry name" value="REX1-like_exo"/>
</dbReference>
<dbReference type="SMART" id="SM00479">
    <property type="entry name" value="EXOIII"/>
    <property type="match status" value="1"/>
</dbReference>
<dbReference type="InterPro" id="IPR047021">
    <property type="entry name" value="REXO1/3/4-like"/>
</dbReference>
<keyword evidence="2" id="KW-0378">Hydrolase</keyword>
<keyword evidence="6" id="KW-1185">Reference proteome</keyword>
<gene>
    <name evidence="7" type="primary">LOC108677628</name>
</gene>
<dbReference type="GO" id="GO:0004527">
    <property type="term" value="F:exonuclease activity"/>
    <property type="evidence" value="ECO:0007669"/>
    <property type="project" value="UniProtKB-KW"/>
</dbReference>
<dbReference type="CDD" id="cd06145">
    <property type="entry name" value="REX1_like"/>
    <property type="match status" value="1"/>
</dbReference>
<dbReference type="AlphaFoldDB" id="A0A8B7P5F5"/>
<reference evidence="7" key="1">
    <citation type="submission" date="2025-08" db="UniProtKB">
        <authorList>
            <consortium name="RefSeq"/>
        </authorList>
    </citation>
    <scope>IDENTIFICATION</scope>
    <source>
        <tissue evidence="7">Whole organism</tissue>
    </source>
</reference>
<evidence type="ECO:0000256" key="4">
    <source>
        <dbReference type="SAM" id="MobiDB-lite"/>
    </source>
</evidence>
<dbReference type="Proteomes" id="UP000694843">
    <property type="component" value="Unplaced"/>
</dbReference>
<dbReference type="GeneID" id="108677628"/>
<evidence type="ECO:0000313" key="6">
    <source>
        <dbReference type="Proteomes" id="UP000694843"/>
    </source>
</evidence>
<dbReference type="InterPro" id="IPR012337">
    <property type="entry name" value="RNaseH-like_sf"/>
</dbReference>
<dbReference type="PANTHER" id="PTHR12801">
    <property type="entry name" value="RNA EXONUCLEASE REXO1 / RECO3 FAMILY MEMBER-RELATED"/>
    <property type="match status" value="1"/>
</dbReference>
<evidence type="ECO:0000313" key="7">
    <source>
        <dbReference type="RefSeq" id="XP_018021369.1"/>
    </source>
</evidence>
<evidence type="ECO:0000259" key="5">
    <source>
        <dbReference type="SMART" id="SM00479"/>
    </source>
</evidence>
<dbReference type="InterPro" id="IPR013520">
    <property type="entry name" value="Ribonucl_H"/>
</dbReference>
<feature type="domain" description="Exonuclease" evidence="5">
    <location>
        <begin position="357"/>
        <end position="521"/>
    </location>
</feature>